<protein>
    <recommendedName>
        <fullName evidence="3">beta-glucosidase</fullName>
        <ecNumber evidence="3">3.2.1.21</ecNumber>
    </recommendedName>
</protein>
<keyword evidence="5 9" id="KW-0378">Hydrolase</keyword>
<dbReference type="SUPFAM" id="SSF51445">
    <property type="entry name" value="(Trans)glycosidases"/>
    <property type="match status" value="1"/>
</dbReference>
<evidence type="ECO:0000256" key="2">
    <source>
        <dbReference type="ARBA" id="ARBA00005336"/>
    </source>
</evidence>
<dbReference type="InterPro" id="IPR051915">
    <property type="entry name" value="Cellulose_Degrad_GH3"/>
</dbReference>
<comment type="similarity">
    <text evidence="2">Belongs to the glycosyl hydrolase 3 family.</text>
</comment>
<dbReference type="InterPro" id="IPR001764">
    <property type="entry name" value="Glyco_hydro_3_N"/>
</dbReference>
<dbReference type="GO" id="GO:0008422">
    <property type="term" value="F:beta-glucosidase activity"/>
    <property type="evidence" value="ECO:0007669"/>
    <property type="project" value="UniProtKB-EC"/>
</dbReference>
<dbReference type="InterPro" id="IPR036962">
    <property type="entry name" value="Glyco_hydro_3_N_sf"/>
</dbReference>
<evidence type="ECO:0000256" key="4">
    <source>
        <dbReference type="ARBA" id="ARBA00022729"/>
    </source>
</evidence>
<dbReference type="PANTHER" id="PTHR30620">
    <property type="entry name" value="PERIPLASMIC BETA-GLUCOSIDASE-RELATED"/>
    <property type="match status" value="1"/>
</dbReference>
<organism evidence="9 10">
    <name type="scientific">Agrobacterium vitis</name>
    <name type="common">Rhizobium vitis</name>
    <dbReference type="NCBI Taxonomy" id="373"/>
    <lineage>
        <taxon>Bacteria</taxon>
        <taxon>Pseudomonadati</taxon>
        <taxon>Pseudomonadota</taxon>
        <taxon>Alphaproteobacteria</taxon>
        <taxon>Hyphomicrobiales</taxon>
        <taxon>Rhizobiaceae</taxon>
        <taxon>Rhizobium/Agrobacterium group</taxon>
        <taxon>Agrobacterium</taxon>
    </lineage>
</organism>
<dbReference type="InterPro" id="IPR017853">
    <property type="entry name" value="GH"/>
</dbReference>
<sequence length="656" mass="71479">MKMFSLASCAILMASVAIAQNQPVVVARSAAILTVDGKTFKDLNRNGRLDVYEDWRRSPAERASDLVSQMTLIEKAGLMMHGTAPALASGSEGGQGRGSGYDLERIKPLINDAKVATYITRLSLPPEQLATENNKLQEIAEASRLGIPLTISTDPRNHFQYVLGASAQSGGFSKWPESLGFGALDDAKLTRRFGDIARQEYLAVGIQQALSPQIDLATEPRWPRSTGTFGEDPQISRRMAEAYVAGFQNGTTGLKPGSVSAVAKHWVGYGAAPQGFDGHNSYGRHVVFKAKDFEKHVTPFKGAFAAKVAGIMPTYSIVDGVKLDGKPLEPVAAGYSKQLLTDLLRKRYKFDGVVVSDWLITNDCKDECLNGEKPGDTPIIRPDTFGMPWGVEDLSREDRFAKAVNAGIDQFGGVANSDILVKAVEDKKVSEIRIDQSAKRLLIQKFEQGLFENPYADPEKAKAIVGNADFVAEGEKAQARAMVVLQNKGKILPVKPGRKVYLLNVDAAIAQKRGYQVVTKPEEADFALVRLMAPFERLHPNYFFGARHEEGDLSFKPGKPDYDAVTAIAAKTPIIATVFLSRPSILTNLKDQTKALIGNFGASDEALFNVIEGKQKARGKLPFELPSSMQAVEAQAPSTPHDSKKPLYKIGYSLKY</sequence>
<evidence type="ECO:0000313" key="10">
    <source>
        <dbReference type="Proteomes" id="UP000175993"/>
    </source>
</evidence>
<feature type="chain" id="PRO_5044883699" description="beta-glucosidase" evidence="7">
    <location>
        <begin position="20"/>
        <end position="656"/>
    </location>
</feature>
<keyword evidence="6" id="KW-0326">Glycosidase</keyword>
<feature type="domain" description="Glycoside hydrolase family 3 N-terminal" evidence="8">
    <location>
        <begin position="110"/>
        <end position="442"/>
    </location>
</feature>
<dbReference type="PANTHER" id="PTHR30620:SF16">
    <property type="entry name" value="LYSOSOMAL BETA GLUCOSIDASE"/>
    <property type="match status" value="1"/>
</dbReference>
<dbReference type="RefSeq" id="WP_070164109.1">
    <property type="nucleotide sequence ID" value="NZ_CP118259.1"/>
</dbReference>
<evidence type="ECO:0000313" key="9">
    <source>
        <dbReference type="EMBL" id="MUP03784.1"/>
    </source>
</evidence>
<dbReference type="EMBL" id="MBEV02000002">
    <property type="protein sequence ID" value="MUP03784.1"/>
    <property type="molecule type" value="Genomic_DNA"/>
</dbReference>
<evidence type="ECO:0000259" key="8">
    <source>
        <dbReference type="Pfam" id="PF00933"/>
    </source>
</evidence>
<dbReference type="Gene3D" id="3.40.50.1700">
    <property type="entry name" value="Glycoside hydrolase family 3 C-terminal domain"/>
    <property type="match status" value="1"/>
</dbReference>
<name>A0ABD6G6F8_AGRVI</name>
<dbReference type="PRINTS" id="PR00133">
    <property type="entry name" value="GLHYDRLASE3"/>
</dbReference>
<dbReference type="InterPro" id="IPR036881">
    <property type="entry name" value="Glyco_hydro_3_C_sf"/>
</dbReference>
<evidence type="ECO:0000256" key="3">
    <source>
        <dbReference type="ARBA" id="ARBA00012744"/>
    </source>
</evidence>
<dbReference type="Pfam" id="PF00933">
    <property type="entry name" value="Glyco_hydro_3"/>
    <property type="match status" value="1"/>
</dbReference>
<feature type="signal peptide" evidence="7">
    <location>
        <begin position="1"/>
        <end position="19"/>
    </location>
</feature>
<accession>A0ABD6G6F8</accession>
<dbReference type="Proteomes" id="UP000175993">
    <property type="component" value="Unassembled WGS sequence"/>
</dbReference>
<proteinExistence type="inferred from homology"/>
<reference evidence="9 10" key="1">
    <citation type="submission" date="2019-11" db="EMBL/GenBank/DDBJ databases">
        <title>Whole-genome sequencing of Allorhizobium vitis.</title>
        <authorList>
            <person name="Gan H.M."/>
            <person name="Savka M.A."/>
        </authorList>
    </citation>
    <scope>NUCLEOTIDE SEQUENCE [LARGE SCALE GENOMIC DNA]</scope>
    <source>
        <strain evidence="9 10">AB4</strain>
    </source>
</reference>
<dbReference type="Gene3D" id="3.20.20.300">
    <property type="entry name" value="Glycoside hydrolase, family 3, N-terminal domain"/>
    <property type="match status" value="1"/>
</dbReference>
<comment type="caution">
    <text evidence="9">The sequence shown here is derived from an EMBL/GenBank/DDBJ whole genome shotgun (WGS) entry which is preliminary data.</text>
</comment>
<evidence type="ECO:0000256" key="7">
    <source>
        <dbReference type="SAM" id="SignalP"/>
    </source>
</evidence>
<comment type="catalytic activity">
    <reaction evidence="1">
        <text>Hydrolysis of terminal, non-reducing beta-D-glucosyl residues with release of beta-D-glucose.</text>
        <dbReference type="EC" id="3.2.1.21"/>
    </reaction>
</comment>
<dbReference type="EC" id="3.2.1.21" evidence="3"/>
<evidence type="ECO:0000256" key="6">
    <source>
        <dbReference type="ARBA" id="ARBA00023295"/>
    </source>
</evidence>
<evidence type="ECO:0000256" key="1">
    <source>
        <dbReference type="ARBA" id="ARBA00000448"/>
    </source>
</evidence>
<dbReference type="AlphaFoldDB" id="A0ABD6G6F8"/>
<evidence type="ECO:0000256" key="5">
    <source>
        <dbReference type="ARBA" id="ARBA00022801"/>
    </source>
</evidence>
<dbReference type="SUPFAM" id="SSF52279">
    <property type="entry name" value="Beta-D-glucan exohydrolase, C-terminal domain"/>
    <property type="match status" value="1"/>
</dbReference>
<gene>
    <name evidence="9" type="ORF">BBI04_002955</name>
</gene>
<keyword evidence="4 7" id="KW-0732">Signal</keyword>